<dbReference type="EC" id="5.1.3.13" evidence="3 7"/>
<dbReference type="GO" id="GO:0008830">
    <property type="term" value="F:dTDP-4-dehydrorhamnose 3,5-epimerase activity"/>
    <property type="evidence" value="ECO:0007669"/>
    <property type="project" value="UniProtKB-UniRule"/>
</dbReference>
<comment type="pathway">
    <text evidence="7">Carbohydrate biosynthesis; dTDP-L-rhamnose biosynthesis.</text>
</comment>
<dbReference type="PANTHER" id="PTHR21047:SF2">
    <property type="entry name" value="THYMIDINE DIPHOSPHO-4-KETO-RHAMNOSE 3,5-EPIMERASE"/>
    <property type="match status" value="1"/>
</dbReference>
<gene>
    <name evidence="8" type="primary">rfbC</name>
    <name evidence="8" type="ORF">C7I85_19360</name>
</gene>
<evidence type="ECO:0000256" key="6">
    <source>
        <dbReference type="PIRSR" id="PIRSR600888-3"/>
    </source>
</evidence>
<dbReference type="GO" id="GO:0005829">
    <property type="term" value="C:cytosol"/>
    <property type="evidence" value="ECO:0007669"/>
    <property type="project" value="TreeGrafter"/>
</dbReference>
<dbReference type="NCBIfam" id="TIGR01221">
    <property type="entry name" value="rmlC"/>
    <property type="match status" value="1"/>
</dbReference>
<dbReference type="InterPro" id="IPR014710">
    <property type="entry name" value="RmlC-like_jellyroll"/>
</dbReference>
<dbReference type="EMBL" id="PXYL01000010">
    <property type="protein sequence ID" value="PSJ58643.1"/>
    <property type="molecule type" value="Genomic_DNA"/>
</dbReference>
<protein>
    <recommendedName>
        <fullName evidence="4 7">dTDP-4-dehydrorhamnose 3,5-epimerase</fullName>
        <ecNumber evidence="3 7">5.1.3.13</ecNumber>
    </recommendedName>
    <alternativeName>
        <fullName evidence="7">Thymidine diphospho-4-keto-rhamnose 3,5-epimerase</fullName>
    </alternativeName>
</protein>
<dbReference type="Pfam" id="PF00908">
    <property type="entry name" value="dTDP_sugar_isom"/>
    <property type="match status" value="1"/>
</dbReference>
<organism evidence="8 9">
    <name type="scientific">Pseudaminobacter soli</name>
    <name type="common">ex Li et al. 2025</name>
    <dbReference type="NCBI Taxonomy" id="1295366"/>
    <lineage>
        <taxon>Bacteria</taxon>
        <taxon>Pseudomonadati</taxon>
        <taxon>Pseudomonadota</taxon>
        <taxon>Alphaproteobacteria</taxon>
        <taxon>Hyphomicrobiales</taxon>
        <taxon>Phyllobacteriaceae</taxon>
        <taxon>Pseudaminobacter</taxon>
    </lineage>
</organism>
<accession>A0A2P7S827</accession>
<reference evidence="8 9" key="1">
    <citation type="submission" date="2018-03" db="EMBL/GenBank/DDBJ databases">
        <title>The draft genome of Mesorhizobium soli JCM 19897.</title>
        <authorList>
            <person name="Li L."/>
            <person name="Liu L."/>
            <person name="Liang L."/>
            <person name="Wang T."/>
            <person name="Zhang X."/>
        </authorList>
    </citation>
    <scope>NUCLEOTIDE SEQUENCE [LARGE SCALE GENOMIC DNA]</scope>
    <source>
        <strain evidence="8 9">JCM 19897</strain>
    </source>
</reference>
<comment type="similarity">
    <text evidence="7">Belongs to the dTDP-4-dehydrorhamnose 3,5-epimerase family.</text>
</comment>
<evidence type="ECO:0000256" key="4">
    <source>
        <dbReference type="ARBA" id="ARBA00019595"/>
    </source>
</evidence>
<evidence type="ECO:0000256" key="2">
    <source>
        <dbReference type="ARBA" id="ARBA00001997"/>
    </source>
</evidence>
<comment type="catalytic activity">
    <reaction evidence="1 7">
        <text>dTDP-4-dehydro-6-deoxy-alpha-D-glucose = dTDP-4-dehydro-beta-L-rhamnose</text>
        <dbReference type="Rhea" id="RHEA:16969"/>
        <dbReference type="ChEBI" id="CHEBI:57649"/>
        <dbReference type="ChEBI" id="CHEBI:62830"/>
        <dbReference type="EC" id="5.1.3.13"/>
    </reaction>
</comment>
<comment type="caution">
    <text evidence="8">The sequence shown here is derived from an EMBL/GenBank/DDBJ whole genome shotgun (WGS) entry which is preliminary data.</text>
</comment>
<name>A0A2P7S827_9HYPH</name>
<dbReference type="SUPFAM" id="SSF51182">
    <property type="entry name" value="RmlC-like cupins"/>
    <property type="match status" value="1"/>
</dbReference>
<evidence type="ECO:0000256" key="3">
    <source>
        <dbReference type="ARBA" id="ARBA00012098"/>
    </source>
</evidence>
<dbReference type="PANTHER" id="PTHR21047">
    <property type="entry name" value="DTDP-6-DEOXY-D-GLUCOSE-3,5 EPIMERASE"/>
    <property type="match status" value="1"/>
</dbReference>
<dbReference type="GO" id="GO:0019305">
    <property type="term" value="P:dTDP-rhamnose biosynthetic process"/>
    <property type="evidence" value="ECO:0007669"/>
    <property type="project" value="UniProtKB-UniRule"/>
</dbReference>
<feature type="active site" description="Proton donor" evidence="5">
    <location>
        <position position="132"/>
    </location>
</feature>
<keyword evidence="9" id="KW-1185">Reference proteome</keyword>
<dbReference type="Proteomes" id="UP000240653">
    <property type="component" value="Unassembled WGS sequence"/>
</dbReference>
<evidence type="ECO:0000256" key="1">
    <source>
        <dbReference type="ARBA" id="ARBA00001298"/>
    </source>
</evidence>
<dbReference type="AlphaFoldDB" id="A0A2P7S827"/>
<feature type="site" description="Participates in a stacking interaction with the thymidine ring of dTDP-4-oxo-6-deoxyglucose" evidence="6">
    <location>
        <position position="138"/>
    </location>
</feature>
<evidence type="ECO:0000256" key="5">
    <source>
        <dbReference type="PIRSR" id="PIRSR600888-1"/>
    </source>
</evidence>
<feature type="active site" description="Proton acceptor" evidence="5">
    <location>
        <position position="62"/>
    </location>
</feature>
<dbReference type="InterPro" id="IPR000888">
    <property type="entry name" value="RmlC-like"/>
</dbReference>
<dbReference type="UniPathway" id="UPA00124"/>
<comment type="subunit">
    <text evidence="7">Homodimer.</text>
</comment>
<dbReference type="RefSeq" id="WP_106725740.1">
    <property type="nucleotide sequence ID" value="NZ_PXYL01000010.1"/>
</dbReference>
<dbReference type="GO" id="GO:0000271">
    <property type="term" value="P:polysaccharide biosynthetic process"/>
    <property type="evidence" value="ECO:0007669"/>
    <property type="project" value="TreeGrafter"/>
</dbReference>
<dbReference type="Gene3D" id="2.60.120.10">
    <property type="entry name" value="Jelly Rolls"/>
    <property type="match status" value="1"/>
</dbReference>
<sequence length="180" mass="20533">MRFFETKLSGAWLIEPEPIVDERGSFMRTFCARELGERGLETRFVQNSQSENSFKGTLRGMHFQLAPHAEVKLVSCIRGAIYDVIIDLRPSSPSRYKWAGFELTSQNRRQLYIPAGFAHGFQTLTDDTGVSYLISEFYARQASVGVRFDDPAFGIDWPMAPTAMSDKDRNWPLLQDFVHA</sequence>
<dbReference type="CDD" id="cd00438">
    <property type="entry name" value="cupin_RmlC"/>
    <property type="match status" value="1"/>
</dbReference>
<evidence type="ECO:0000313" key="8">
    <source>
        <dbReference type="EMBL" id="PSJ58643.1"/>
    </source>
</evidence>
<proteinExistence type="inferred from homology"/>
<evidence type="ECO:0000256" key="7">
    <source>
        <dbReference type="RuleBase" id="RU364069"/>
    </source>
</evidence>
<dbReference type="OrthoDB" id="9800680at2"/>
<dbReference type="InterPro" id="IPR011051">
    <property type="entry name" value="RmlC_Cupin_sf"/>
</dbReference>
<evidence type="ECO:0000313" key="9">
    <source>
        <dbReference type="Proteomes" id="UP000240653"/>
    </source>
</evidence>
<comment type="function">
    <text evidence="2 7">Catalyzes the epimerization of the C3' and C5'positions of dTDP-6-deoxy-D-xylo-4-hexulose, forming dTDP-6-deoxy-L-lyxo-4-hexulose.</text>
</comment>
<keyword evidence="7" id="KW-0413">Isomerase</keyword>